<sequence>MTYKVFFKICPLMPFFVGTFFDHFLTNNTVIISNKYICK</sequence>
<gene>
    <name evidence="1" type="ORF">AXSAUNVX_CDS0075</name>
</gene>
<proteinExistence type="predicted"/>
<evidence type="ECO:0000313" key="1">
    <source>
        <dbReference type="EMBL" id="XCH39755.1"/>
    </source>
</evidence>
<protein>
    <submittedName>
        <fullName evidence="1">Uncharacterized protein</fullName>
    </submittedName>
</protein>
<accession>A0AAU8GGT7</accession>
<reference evidence="1" key="1">
    <citation type="submission" date="2024-05" db="EMBL/GenBank/DDBJ databases">
        <authorList>
            <person name="Mugo M.M."/>
            <person name="Musyoki A.M."/>
            <person name="Makumi A.M."/>
            <person name="Mutai I."/>
            <person name="Drechsel O."/>
            <person name="Kering K.K."/>
            <person name="Muturi P."/>
            <person name="Mbae C.K."/>
            <person name="Kariuki S.M."/>
        </authorList>
    </citation>
    <scope>NUCLEOTIDE SEQUENCE</scope>
</reference>
<organism evidence="1">
    <name type="scientific">Salmonella phage vB_STmST19_KE12</name>
    <dbReference type="NCBI Taxonomy" id="3161166"/>
    <lineage>
        <taxon>Viruses</taxon>
        <taxon>Duplodnaviria</taxon>
        <taxon>Heunggongvirae</taxon>
        <taxon>Uroviricota</taxon>
        <taxon>Caudoviricetes</taxon>
    </lineage>
</organism>
<dbReference type="EMBL" id="PP856714">
    <property type="protein sequence ID" value="XCH39755.1"/>
    <property type="molecule type" value="Genomic_DNA"/>
</dbReference>
<name>A0AAU8GGT7_9CAUD</name>